<dbReference type="Pfam" id="PF16012">
    <property type="entry name" value="DUF4780"/>
    <property type="match status" value="1"/>
</dbReference>
<feature type="region of interest" description="Disordered" evidence="1">
    <location>
        <begin position="146"/>
        <end position="175"/>
    </location>
</feature>
<evidence type="ECO:0000313" key="3">
    <source>
        <dbReference type="EMBL" id="JAS77499.1"/>
    </source>
</evidence>
<sequence length="392" mass="43747">EKKVADGSWLPESEWRRRRGKKSANVRKKEAAIRGKYGLVTAVAAGTNLTSSDRRLEPVPAFSVETVSISSGRKWESVPAVATGTYPTLSDRRLESVSAFAVGTNPNSSGKRWESGPAFAVRTDSTSSGRRLEPEPAIAVETNSTLSGRRWESVPPTPSSKRLMWSDGSSANEVRRPPKRRLMETQTHTGFQPLWSEGRGDTFREMGHKMVVAPENYPEECFSEEEASELQGHIFDEVFSVKGVRLQFRKCFYEKGTFVLLCGNDETRDWLLDLAPWLRVGGTEGRGVIVGDYKTIIRSTKVFLKVCGLLAQKDPKDILKYISIQNDGISAEDWKVVGNVQAGNSRTIAFLIDEDSADTLRARNWRVFIGIEQIQLGPRFGRVDHRGKYSSD</sequence>
<dbReference type="InterPro" id="IPR031961">
    <property type="entry name" value="DUF4780"/>
</dbReference>
<gene>
    <name evidence="3" type="ORF">g.22383</name>
</gene>
<dbReference type="AlphaFoldDB" id="A0A1B6HS34"/>
<proteinExistence type="predicted"/>
<reference evidence="3" key="1">
    <citation type="submission" date="2015-11" db="EMBL/GenBank/DDBJ databases">
        <title>De novo transcriptome assembly of four potential Pierce s Disease insect vectors from Arizona vineyards.</title>
        <authorList>
            <person name="Tassone E.E."/>
        </authorList>
    </citation>
    <scope>NUCLEOTIDE SEQUENCE</scope>
</reference>
<protein>
    <recommendedName>
        <fullName evidence="2">DUF4780 domain-containing protein</fullName>
    </recommendedName>
</protein>
<evidence type="ECO:0000256" key="1">
    <source>
        <dbReference type="SAM" id="MobiDB-lite"/>
    </source>
</evidence>
<name>A0A1B6HS34_9HEMI</name>
<accession>A0A1B6HS34</accession>
<evidence type="ECO:0000259" key="2">
    <source>
        <dbReference type="Pfam" id="PF16012"/>
    </source>
</evidence>
<organism evidence="3">
    <name type="scientific">Homalodisca liturata</name>
    <dbReference type="NCBI Taxonomy" id="320908"/>
    <lineage>
        <taxon>Eukaryota</taxon>
        <taxon>Metazoa</taxon>
        <taxon>Ecdysozoa</taxon>
        <taxon>Arthropoda</taxon>
        <taxon>Hexapoda</taxon>
        <taxon>Insecta</taxon>
        <taxon>Pterygota</taxon>
        <taxon>Neoptera</taxon>
        <taxon>Paraneoptera</taxon>
        <taxon>Hemiptera</taxon>
        <taxon>Auchenorrhyncha</taxon>
        <taxon>Membracoidea</taxon>
        <taxon>Cicadellidae</taxon>
        <taxon>Cicadellinae</taxon>
        <taxon>Proconiini</taxon>
        <taxon>Homalodisca</taxon>
    </lineage>
</organism>
<feature type="domain" description="DUF4780" evidence="2">
    <location>
        <begin position="209"/>
        <end position="375"/>
    </location>
</feature>
<feature type="non-terminal residue" evidence="3">
    <location>
        <position position="1"/>
    </location>
</feature>
<dbReference type="EMBL" id="GECU01030207">
    <property type="protein sequence ID" value="JAS77499.1"/>
    <property type="molecule type" value="Transcribed_RNA"/>
</dbReference>